<name>A0A1B1A9L2_9RHOB</name>
<geneLocation type="plasmid" evidence="7 8">
    <name>unnamed1</name>
</geneLocation>
<dbReference type="RefSeq" id="WP_005613886.1">
    <property type="nucleotide sequence ID" value="NZ_CP015231.1"/>
</dbReference>
<dbReference type="Gene3D" id="3.40.50.10490">
    <property type="entry name" value="Glucose-6-phosphate isomerase like protein, domain 1"/>
    <property type="match status" value="2"/>
</dbReference>
<evidence type="ECO:0000259" key="6">
    <source>
        <dbReference type="PROSITE" id="PS51464"/>
    </source>
</evidence>
<keyword evidence="7" id="KW-0614">Plasmid</keyword>
<dbReference type="Proteomes" id="UP000013243">
    <property type="component" value="Plasmid unnamed1"/>
</dbReference>
<evidence type="ECO:0000256" key="5">
    <source>
        <dbReference type="ARBA" id="ARBA00022962"/>
    </source>
</evidence>
<proteinExistence type="predicted"/>
<protein>
    <recommendedName>
        <fullName evidence="3">Glutamine--fructose-6-phosphate aminotransferase [isomerizing]</fullName>
        <ecNumber evidence="2">2.6.1.16</ecNumber>
    </recommendedName>
</protein>
<dbReference type="InterPro" id="IPR046348">
    <property type="entry name" value="SIS_dom_sf"/>
</dbReference>
<feature type="domain" description="SIS" evidence="6">
    <location>
        <begin position="40"/>
        <end position="175"/>
    </location>
</feature>
<dbReference type="AlphaFoldDB" id="A0A1B1A9L2"/>
<keyword evidence="4 7" id="KW-0032">Aminotransferase</keyword>
<evidence type="ECO:0000256" key="1">
    <source>
        <dbReference type="ARBA" id="ARBA00001031"/>
    </source>
</evidence>
<dbReference type="OrthoDB" id="7874969at2"/>
<evidence type="ECO:0000313" key="8">
    <source>
        <dbReference type="Proteomes" id="UP000013243"/>
    </source>
</evidence>
<keyword evidence="7" id="KW-0808">Transferase</keyword>
<dbReference type="GO" id="GO:0006487">
    <property type="term" value="P:protein N-linked glycosylation"/>
    <property type="evidence" value="ECO:0007669"/>
    <property type="project" value="TreeGrafter"/>
</dbReference>
<dbReference type="EMBL" id="CP015231">
    <property type="protein sequence ID" value="ANP43240.1"/>
    <property type="molecule type" value="Genomic_DNA"/>
</dbReference>
<dbReference type="GeneID" id="28252373"/>
<dbReference type="PANTHER" id="PTHR10937:SF0">
    <property type="entry name" value="GLUTAMINE--FRUCTOSE-6-PHOSPHATE TRANSAMINASE (ISOMERIZING)"/>
    <property type="match status" value="1"/>
</dbReference>
<dbReference type="InterPro" id="IPR001347">
    <property type="entry name" value="SIS_dom"/>
</dbReference>
<dbReference type="PANTHER" id="PTHR10937">
    <property type="entry name" value="GLUCOSAMINE--FRUCTOSE-6-PHOSPHATE AMINOTRANSFERASE, ISOMERIZING"/>
    <property type="match status" value="1"/>
</dbReference>
<dbReference type="GO" id="GO:0004360">
    <property type="term" value="F:glutamine-fructose-6-phosphate transaminase (isomerizing) activity"/>
    <property type="evidence" value="ECO:0007669"/>
    <property type="project" value="UniProtKB-EC"/>
</dbReference>
<evidence type="ECO:0000256" key="4">
    <source>
        <dbReference type="ARBA" id="ARBA00022576"/>
    </source>
</evidence>
<comment type="catalytic activity">
    <reaction evidence="1">
        <text>D-fructose 6-phosphate + L-glutamine = D-glucosamine 6-phosphate + L-glutamate</text>
        <dbReference type="Rhea" id="RHEA:13237"/>
        <dbReference type="ChEBI" id="CHEBI:29985"/>
        <dbReference type="ChEBI" id="CHEBI:58359"/>
        <dbReference type="ChEBI" id="CHEBI:58725"/>
        <dbReference type="ChEBI" id="CHEBI:61527"/>
        <dbReference type="EC" id="2.6.1.16"/>
    </reaction>
</comment>
<dbReference type="GO" id="GO:0097367">
    <property type="term" value="F:carbohydrate derivative binding"/>
    <property type="evidence" value="ECO:0007669"/>
    <property type="project" value="InterPro"/>
</dbReference>
<organism evidence="7 8">
    <name type="scientific">Tritonibacter mobilis F1926</name>
    <dbReference type="NCBI Taxonomy" id="1265309"/>
    <lineage>
        <taxon>Bacteria</taxon>
        <taxon>Pseudomonadati</taxon>
        <taxon>Pseudomonadota</taxon>
        <taxon>Alphaproteobacteria</taxon>
        <taxon>Rhodobacterales</taxon>
        <taxon>Paracoccaceae</taxon>
        <taxon>Tritonibacter</taxon>
    </lineage>
</organism>
<gene>
    <name evidence="7" type="ORF">K529_021020</name>
</gene>
<reference evidence="7 8" key="1">
    <citation type="journal article" date="2016" name="ISME J.">
        <title>Global occurrence and heterogeneity of the Roseobacter-clade species Ruegeria mobilis.</title>
        <authorList>
            <person name="Sonnenschein E."/>
            <person name="Gram L."/>
        </authorList>
    </citation>
    <scope>NUCLEOTIDE SEQUENCE [LARGE SCALE GENOMIC DNA]</scope>
    <source>
        <strain evidence="7 8">F1926</strain>
        <plasmid evidence="7 8">unnamed1</plasmid>
    </source>
</reference>
<keyword evidence="5" id="KW-0315">Glutamine amidotransferase</keyword>
<dbReference type="PROSITE" id="PS51464">
    <property type="entry name" value="SIS"/>
    <property type="match status" value="1"/>
</dbReference>
<accession>A0A1B1A9L2</accession>
<sequence length="340" mass="36152">MTTLLEPQNDFIASIYDEMARQMGDSRDSILQANETAAEIAATIRQNGRLILLGMGGSHAVGRAVAPCYRALGIQAVALPLSEQLDCPLPLEGWTAMVTSQSGESAEVLRWFAEERAPRDSFGLTMEQTSSLANLVPCLIGAGGSEIPFAATRSLTVTLALHAAVLQHLGADLSPVFATLQQSTTSDLTQAVEHFTNVKAIVTSGRHQQGVAEAIALGLTELSRLPCFSLESGQLRHGPVEMLNSEMGVVMFRADDPSSAYVTSLAEFTLRESDAPLILFDASDLPAVEGALTVRCPKSEGLAASFVLLSAAQRFMVDFSASRVADVGTPLRCSKVTKVE</sequence>
<evidence type="ECO:0000256" key="2">
    <source>
        <dbReference type="ARBA" id="ARBA00012916"/>
    </source>
</evidence>
<dbReference type="EC" id="2.6.1.16" evidence="2"/>
<evidence type="ECO:0000313" key="7">
    <source>
        <dbReference type="EMBL" id="ANP43240.1"/>
    </source>
</evidence>
<dbReference type="GO" id="GO:0006047">
    <property type="term" value="P:UDP-N-acetylglucosamine metabolic process"/>
    <property type="evidence" value="ECO:0007669"/>
    <property type="project" value="TreeGrafter"/>
</dbReference>
<dbReference type="SUPFAM" id="SSF53697">
    <property type="entry name" value="SIS domain"/>
    <property type="match status" value="1"/>
</dbReference>
<dbReference type="GO" id="GO:0006002">
    <property type="term" value="P:fructose 6-phosphate metabolic process"/>
    <property type="evidence" value="ECO:0007669"/>
    <property type="project" value="TreeGrafter"/>
</dbReference>
<evidence type="ECO:0000256" key="3">
    <source>
        <dbReference type="ARBA" id="ARBA00016090"/>
    </source>
</evidence>
<dbReference type="KEGG" id="rmb:K529_021020"/>